<dbReference type="AlphaFoldDB" id="B3LTR0"/>
<dbReference type="OrthoDB" id="10305172at2759"/>
<evidence type="ECO:0000256" key="1">
    <source>
        <dbReference type="SAM" id="Phobius"/>
    </source>
</evidence>
<reference evidence="2" key="2">
    <citation type="submission" date="2005-07" db="EMBL/GenBank/DDBJ databases">
        <title>Annotation of the Saccharomyces cerevisiae RM11-1a Genome.</title>
        <authorList>
            <consortium name="The Broad Institute Genome Sequencing Platform"/>
            <person name="Birren B."/>
            <person name="Lander E."/>
            <person name="Galagan J."/>
            <person name="Nusbaum C."/>
            <person name="Devon K."/>
            <person name="Cuomo C."/>
            <person name="Jaffe D."/>
            <person name="Butler J."/>
            <person name="Alvarez P."/>
            <person name="Gnerre S."/>
            <person name="Grabherr M."/>
            <person name="Kleber M."/>
            <person name="Mauceli E."/>
            <person name="Brockman W."/>
            <person name="MacCallum I.A."/>
            <person name="Rounsley S."/>
            <person name="Young S."/>
            <person name="LaButti K."/>
            <person name="Pushparaj V."/>
            <person name="DeCaprio D."/>
            <person name="Crawford M."/>
            <person name="Koehrsen M."/>
            <person name="Engels R."/>
            <person name="Montgomery P."/>
            <person name="Pearson M."/>
            <person name="Howarth C."/>
            <person name="Larson L."/>
            <person name="Luoma S."/>
            <person name="White J."/>
            <person name="O'Leary S."/>
            <person name="Kodira C."/>
            <person name="Zeng Q."/>
            <person name="Yandava C."/>
            <person name="Alvarado L."/>
            <person name="Pratt S."/>
            <person name="Kruglyak L."/>
        </authorList>
    </citation>
    <scope>NUCLEOTIDE SEQUENCE</scope>
    <source>
        <strain evidence="2">RM11-1a</strain>
    </source>
</reference>
<keyword evidence="1" id="KW-0472">Membrane</keyword>
<dbReference type="Proteomes" id="UP000008335">
    <property type="component" value="Unassembled WGS sequence"/>
</dbReference>
<protein>
    <submittedName>
        <fullName evidence="2">Uncharacterized protein</fullName>
    </submittedName>
</protein>
<reference evidence="2" key="1">
    <citation type="submission" date="2005-03" db="EMBL/GenBank/DDBJ databases">
        <authorList>
            <person name="Giovannoni S.J."/>
            <person name="Cho J.-C."/>
            <person name="Ferriera S."/>
            <person name="Johnson J."/>
            <person name="Kravitz S."/>
            <person name="Halpern A."/>
            <person name="Remington K."/>
            <person name="Beeson K."/>
            <person name="Tran B."/>
            <person name="Rogers Y.-H."/>
            <person name="Friedman R."/>
            <person name="Venter J.C."/>
        </authorList>
    </citation>
    <scope>NUCLEOTIDE SEQUENCE</scope>
    <source>
        <strain evidence="2">RM11-1a</strain>
    </source>
</reference>
<name>B3LTR0_YEAS1</name>
<organism evidence="2 3">
    <name type="scientific">Saccharomyces cerevisiae (strain RM11-1a)</name>
    <name type="common">Baker's yeast</name>
    <dbReference type="NCBI Taxonomy" id="285006"/>
    <lineage>
        <taxon>Eukaryota</taxon>
        <taxon>Fungi</taxon>
        <taxon>Dikarya</taxon>
        <taxon>Ascomycota</taxon>
        <taxon>Saccharomycotina</taxon>
        <taxon>Saccharomycetes</taxon>
        <taxon>Saccharomycetales</taxon>
        <taxon>Saccharomycetaceae</taxon>
        <taxon>Saccharomyces</taxon>
    </lineage>
</organism>
<keyword evidence="1" id="KW-1133">Transmembrane helix</keyword>
<accession>B3LTR0</accession>
<feature type="transmembrane region" description="Helical" evidence="1">
    <location>
        <begin position="81"/>
        <end position="97"/>
    </location>
</feature>
<sequence length="105" mass="12046">MAPKAFFVCLPWVLPRHALIVRQAGNPYHFLAYTNPRAPGKLQDSHCPVFFMGIIIITIITVTLAIIINNIIFLTLFDDGMCFYCSLLTFSFVSFNFDHFDHFDL</sequence>
<feature type="transmembrane region" description="Helical" evidence="1">
    <location>
        <begin position="49"/>
        <end position="74"/>
    </location>
</feature>
<proteinExistence type="predicted"/>
<dbReference type="HOGENOM" id="CLU_2238159_0_0_1"/>
<keyword evidence="1" id="KW-0812">Transmembrane</keyword>
<evidence type="ECO:0000313" key="3">
    <source>
        <dbReference type="Proteomes" id="UP000008335"/>
    </source>
</evidence>
<keyword evidence="3" id="KW-1185">Reference proteome</keyword>
<dbReference type="EMBL" id="CH408055">
    <property type="protein sequence ID" value="EDV09541.1"/>
    <property type="molecule type" value="Genomic_DNA"/>
</dbReference>
<gene>
    <name evidence="2" type="ORF">SCRG_05232</name>
</gene>
<evidence type="ECO:0000313" key="2">
    <source>
        <dbReference type="EMBL" id="EDV09541.1"/>
    </source>
</evidence>